<name>A0A6J5MR69_9CAUD</name>
<protein>
    <submittedName>
        <fullName evidence="1">Uncharacterized protein</fullName>
    </submittedName>
</protein>
<sequence length="175" mass="19487">MSGTVETKVEIYGLKSALKELNKIDKVLRREITKDYKRVTMSLIQDAESAIPMGIGVTQMRGMGRAWTPTKGSYQILPWPDTHQIKASINTKNIKEYAGQKVNLSTFIVKWTGGAAQVFDWADSGSLGAALSSKYGSPSRVMWPAYEKNKTEIDKEMEIIVKKVSDKLSQNLAVQ</sequence>
<organism evidence="1">
    <name type="scientific">uncultured Caudovirales phage</name>
    <dbReference type="NCBI Taxonomy" id="2100421"/>
    <lineage>
        <taxon>Viruses</taxon>
        <taxon>Duplodnaviria</taxon>
        <taxon>Heunggongvirae</taxon>
        <taxon>Uroviricota</taxon>
        <taxon>Caudoviricetes</taxon>
        <taxon>Peduoviridae</taxon>
        <taxon>Maltschvirus</taxon>
        <taxon>Maltschvirus maltsch</taxon>
    </lineage>
</organism>
<proteinExistence type="predicted"/>
<dbReference type="EMBL" id="LR796524">
    <property type="protein sequence ID" value="CAB4149675.1"/>
    <property type="molecule type" value="Genomic_DNA"/>
</dbReference>
<reference evidence="1" key="1">
    <citation type="submission" date="2020-04" db="EMBL/GenBank/DDBJ databases">
        <authorList>
            <person name="Chiriac C."/>
            <person name="Salcher M."/>
            <person name="Ghai R."/>
            <person name="Kavagutti S V."/>
        </authorList>
    </citation>
    <scope>NUCLEOTIDE SEQUENCE</scope>
</reference>
<gene>
    <name evidence="1" type="ORF">UFOVP557_18</name>
</gene>
<accession>A0A6J5MR69</accession>
<evidence type="ECO:0000313" key="1">
    <source>
        <dbReference type="EMBL" id="CAB4149675.1"/>
    </source>
</evidence>